<gene>
    <name evidence="1" type="ordered locus">SiRe_2290</name>
</gene>
<keyword evidence="2" id="KW-1185">Reference proteome</keyword>
<name>F0ND44_SACI5</name>
<organism evidence="1 2">
    <name type="scientific">Saccharolobus islandicus (strain REY15A)</name>
    <name type="common">Sulfolobus islandicus</name>
    <dbReference type="NCBI Taxonomy" id="930945"/>
    <lineage>
        <taxon>Archaea</taxon>
        <taxon>Thermoproteota</taxon>
        <taxon>Thermoprotei</taxon>
        <taxon>Sulfolobales</taxon>
        <taxon>Sulfolobaceae</taxon>
        <taxon>Saccharolobus</taxon>
    </lineage>
</organism>
<dbReference type="HOGENOM" id="CLU_3283037_0_0_2"/>
<dbReference type="RefSeq" id="WP_014514258.1">
    <property type="nucleotide sequence ID" value="NC_017276.1"/>
</dbReference>
<dbReference type="AlphaFoldDB" id="F0ND44"/>
<dbReference type="Proteomes" id="UP000002664">
    <property type="component" value="Chromosome"/>
</dbReference>
<dbReference type="EMBL" id="CP002425">
    <property type="protein sequence ID" value="ADX86341.1"/>
    <property type="molecule type" value="Genomic_DNA"/>
</dbReference>
<sequence length="40" mass="4392">MQNVPIGLVFPKWVELGKLNEGEFRRKIAVCINGNCGCGT</sequence>
<proteinExistence type="predicted"/>
<dbReference type="STRING" id="930945.SiRe_2290"/>
<evidence type="ECO:0000313" key="2">
    <source>
        <dbReference type="Proteomes" id="UP000002664"/>
    </source>
</evidence>
<protein>
    <submittedName>
        <fullName evidence="1">Uncharacterized protein</fullName>
    </submittedName>
</protein>
<reference evidence="1 2" key="1">
    <citation type="journal article" date="2011" name="J. Bacteriol.">
        <title>Genome analyses of icelandic strains of Sulfolobus islandicus, model organisms for genetic and virus-host interaction studies.</title>
        <authorList>
            <person name="Guo L."/>
            <person name="Brugger K."/>
            <person name="Liu C."/>
            <person name="Shah S.A."/>
            <person name="Zheng H."/>
            <person name="Zhu Y."/>
            <person name="Wang S."/>
            <person name="Lillestol R.K."/>
            <person name="Chen L."/>
            <person name="Frank J."/>
            <person name="Prangishvili D."/>
            <person name="Paulin L."/>
            <person name="She Q."/>
            <person name="Huang L."/>
            <person name="Garrett R.A."/>
        </authorList>
    </citation>
    <scope>NUCLEOTIDE SEQUENCE [LARGE SCALE GENOMIC DNA]</scope>
    <source>
        <strain evidence="1 2">REY15A</strain>
    </source>
</reference>
<dbReference type="KEGG" id="sir:SiRe_2290"/>
<accession>F0ND44</accession>
<evidence type="ECO:0000313" key="1">
    <source>
        <dbReference type="EMBL" id="ADX86341.1"/>
    </source>
</evidence>
<dbReference type="GeneID" id="77093631"/>